<accession>A0A4V6J128</accession>
<organism evidence="1 2">
    <name type="scientific">Raoultella terrigena</name>
    <name type="common">Klebsiella terrigena</name>
    <dbReference type="NCBI Taxonomy" id="577"/>
    <lineage>
        <taxon>Bacteria</taxon>
        <taxon>Pseudomonadati</taxon>
        <taxon>Pseudomonadota</taxon>
        <taxon>Gammaproteobacteria</taxon>
        <taxon>Enterobacterales</taxon>
        <taxon>Enterobacteriaceae</taxon>
        <taxon>Klebsiella/Raoultella group</taxon>
        <taxon>Raoultella</taxon>
    </lineage>
</organism>
<protein>
    <submittedName>
        <fullName evidence="1">Uncharacterized protein</fullName>
    </submittedName>
</protein>
<reference evidence="1 2" key="1">
    <citation type="submission" date="2019-04" db="EMBL/GenBank/DDBJ databases">
        <authorList>
            <consortium name="Pathogen Informatics"/>
        </authorList>
    </citation>
    <scope>NUCLEOTIDE SEQUENCE [LARGE SCALE GENOMIC DNA]</scope>
    <source>
        <strain evidence="1 2">NCTC9185</strain>
    </source>
</reference>
<name>A0A4V6J128_RAOTE</name>
<dbReference type="AlphaFoldDB" id="A0A4V6J128"/>
<evidence type="ECO:0000313" key="1">
    <source>
        <dbReference type="EMBL" id="VTN08204.1"/>
    </source>
</evidence>
<evidence type="ECO:0000313" key="2">
    <source>
        <dbReference type="Proteomes" id="UP000339249"/>
    </source>
</evidence>
<gene>
    <name evidence="1" type="ORF">NCTC9185_00078</name>
</gene>
<proteinExistence type="predicted"/>
<sequence>MINRTEKAISQISEYIPRACRDMKLQEAKTRLVKKIALYIDDGCDAAVINDIFLPALNSHTREAFFSNVSFAPASLPPADEIECDICGIMNRAVARSHSTSTEI</sequence>
<dbReference type="Proteomes" id="UP000339249">
    <property type="component" value="Unassembled WGS sequence"/>
</dbReference>
<dbReference type="EMBL" id="CABDVU010000001">
    <property type="protein sequence ID" value="VTN08204.1"/>
    <property type="molecule type" value="Genomic_DNA"/>
</dbReference>